<feature type="domain" description="N-end aminoacyl transferase N-terminal" evidence="5">
    <location>
        <begin position="20"/>
        <end position="89"/>
    </location>
</feature>
<dbReference type="PANTHER" id="PTHR21367:SF1">
    <property type="entry name" value="ARGINYL-TRNA--PROTEIN TRANSFERASE 1"/>
    <property type="match status" value="1"/>
</dbReference>
<reference evidence="7 8" key="1">
    <citation type="submission" date="2019-06" db="EMBL/GenBank/DDBJ databases">
        <title>New taxonomy in bacterial strain CC-CFT640, isolated from vineyard.</title>
        <authorList>
            <person name="Lin S.-Y."/>
            <person name="Tsai C.-F."/>
            <person name="Young C.-C."/>
        </authorList>
    </citation>
    <scope>NUCLEOTIDE SEQUENCE [LARGE SCALE GENOMIC DNA]</scope>
    <source>
        <strain evidence="7 8">CC-CFT640</strain>
    </source>
</reference>
<dbReference type="Gene3D" id="3.40.630.30">
    <property type="match status" value="1"/>
</dbReference>
<evidence type="ECO:0000259" key="6">
    <source>
        <dbReference type="Pfam" id="PF04377"/>
    </source>
</evidence>
<evidence type="ECO:0000256" key="2">
    <source>
        <dbReference type="ARBA" id="ARBA00022679"/>
    </source>
</evidence>
<comment type="catalytic activity">
    <reaction evidence="4">
        <text>N-terminal L-aspartyl-[protein] + L-leucyl-tRNA(Leu) = N-terminal L-leucyl-L-aspartyl-[protein] + tRNA(Leu) + H(+)</text>
        <dbReference type="Rhea" id="RHEA:50420"/>
        <dbReference type="Rhea" id="RHEA-COMP:9613"/>
        <dbReference type="Rhea" id="RHEA-COMP:9622"/>
        <dbReference type="Rhea" id="RHEA-COMP:12669"/>
        <dbReference type="Rhea" id="RHEA-COMP:12674"/>
        <dbReference type="ChEBI" id="CHEBI:15378"/>
        <dbReference type="ChEBI" id="CHEBI:64720"/>
        <dbReference type="ChEBI" id="CHEBI:78442"/>
        <dbReference type="ChEBI" id="CHEBI:78494"/>
        <dbReference type="ChEBI" id="CHEBI:133042"/>
        <dbReference type="EC" id="2.3.2.29"/>
    </reaction>
</comment>
<dbReference type="NCBIfam" id="NF002343">
    <property type="entry name" value="PRK01305.1-4"/>
    <property type="match status" value="1"/>
</dbReference>
<dbReference type="EC" id="2.3.2.29" evidence="4"/>
<dbReference type="InterPro" id="IPR030700">
    <property type="entry name" value="N-end_Aminoacyl_Trfase"/>
</dbReference>
<evidence type="ECO:0000313" key="8">
    <source>
        <dbReference type="Proteomes" id="UP000321638"/>
    </source>
</evidence>
<dbReference type="EMBL" id="VDUZ01000017">
    <property type="protein sequence ID" value="TXL74668.1"/>
    <property type="molecule type" value="Genomic_DNA"/>
</dbReference>
<organism evidence="7 8">
    <name type="scientific">Vineibacter terrae</name>
    <dbReference type="NCBI Taxonomy" id="2586908"/>
    <lineage>
        <taxon>Bacteria</taxon>
        <taxon>Pseudomonadati</taxon>
        <taxon>Pseudomonadota</taxon>
        <taxon>Alphaproteobacteria</taxon>
        <taxon>Hyphomicrobiales</taxon>
        <taxon>Vineibacter</taxon>
    </lineage>
</organism>
<dbReference type="NCBIfam" id="NF002342">
    <property type="entry name" value="PRK01305.1-3"/>
    <property type="match status" value="1"/>
</dbReference>
<dbReference type="GO" id="GO:0008914">
    <property type="term" value="F:leucyl-tRNA--protein transferase activity"/>
    <property type="evidence" value="ECO:0007669"/>
    <property type="project" value="UniProtKB-UniRule"/>
</dbReference>
<feature type="domain" description="N-end rule aminoacyl transferase C-terminal" evidence="6">
    <location>
        <begin position="109"/>
        <end position="230"/>
    </location>
</feature>
<dbReference type="NCBIfam" id="NF002346">
    <property type="entry name" value="PRK01305.2-3"/>
    <property type="match status" value="1"/>
</dbReference>
<keyword evidence="2 4" id="KW-0808">Transferase</keyword>
<evidence type="ECO:0000256" key="1">
    <source>
        <dbReference type="ARBA" id="ARBA00022490"/>
    </source>
</evidence>
<accession>A0A5C8PM77</accession>
<dbReference type="PIRSF" id="PIRSF037208">
    <property type="entry name" value="ATE_pro_prd"/>
    <property type="match status" value="1"/>
</dbReference>
<dbReference type="InterPro" id="IPR017138">
    <property type="entry name" value="Asp_Glu_LeuTrfase"/>
</dbReference>
<dbReference type="AlphaFoldDB" id="A0A5C8PM77"/>
<dbReference type="Pfam" id="PF04377">
    <property type="entry name" value="ATE_C"/>
    <property type="match status" value="1"/>
</dbReference>
<evidence type="ECO:0000259" key="5">
    <source>
        <dbReference type="Pfam" id="PF04376"/>
    </source>
</evidence>
<dbReference type="GO" id="GO:0005737">
    <property type="term" value="C:cytoplasm"/>
    <property type="evidence" value="ECO:0007669"/>
    <property type="project" value="UniProtKB-SubCell"/>
</dbReference>
<dbReference type="SUPFAM" id="SSF55729">
    <property type="entry name" value="Acyl-CoA N-acyltransferases (Nat)"/>
    <property type="match status" value="1"/>
</dbReference>
<dbReference type="NCBIfam" id="NF002341">
    <property type="entry name" value="PRK01305.1-1"/>
    <property type="match status" value="1"/>
</dbReference>
<protein>
    <recommendedName>
        <fullName evidence="4">Aspartate/glutamate leucyltransferase</fullName>
        <ecNumber evidence="4">2.3.2.29</ecNumber>
    </recommendedName>
</protein>
<dbReference type="RefSeq" id="WP_147848041.1">
    <property type="nucleotide sequence ID" value="NZ_VDUZ01000017.1"/>
</dbReference>
<dbReference type="GO" id="GO:0071596">
    <property type="term" value="P:ubiquitin-dependent protein catabolic process via the N-end rule pathway"/>
    <property type="evidence" value="ECO:0007669"/>
    <property type="project" value="InterPro"/>
</dbReference>
<comment type="similarity">
    <text evidence="4">Belongs to the R-transferase family. Bpt subfamily.</text>
</comment>
<dbReference type="Proteomes" id="UP000321638">
    <property type="component" value="Unassembled WGS sequence"/>
</dbReference>
<dbReference type="InterPro" id="IPR007471">
    <property type="entry name" value="N-end_Aminoacyl_Trfase_N"/>
</dbReference>
<keyword evidence="8" id="KW-1185">Reference proteome</keyword>
<evidence type="ECO:0000313" key="7">
    <source>
        <dbReference type="EMBL" id="TXL74668.1"/>
    </source>
</evidence>
<keyword evidence="3 4" id="KW-0012">Acyltransferase</keyword>
<comment type="function">
    <text evidence="4">Functions in the N-end rule pathway of protein degradation where it conjugates Leu from its aminoacyl-tRNA to the N-termini of proteins containing an N-terminal aspartate or glutamate.</text>
</comment>
<comment type="catalytic activity">
    <reaction evidence="4">
        <text>N-terminal L-glutamyl-[protein] + L-leucyl-tRNA(Leu) = N-terminal L-leucyl-L-glutamyl-[protein] + tRNA(Leu) + H(+)</text>
        <dbReference type="Rhea" id="RHEA:50412"/>
        <dbReference type="Rhea" id="RHEA-COMP:9613"/>
        <dbReference type="Rhea" id="RHEA-COMP:9622"/>
        <dbReference type="Rhea" id="RHEA-COMP:12664"/>
        <dbReference type="Rhea" id="RHEA-COMP:12668"/>
        <dbReference type="ChEBI" id="CHEBI:15378"/>
        <dbReference type="ChEBI" id="CHEBI:64721"/>
        <dbReference type="ChEBI" id="CHEBI:78442"/>
        <dbReference type="ChEBI" id="CHEBI:78494"/>
        <dbReference type="ChEBI" id="CHEBI:133041"/>
        <dbReference type="EC" id="2.3.2.29"/>
    </reaction>
</comment>
<evidence type="ECO:0000256" key="3">
    <source>
        <dbReference type="ARBA" id="ARBA00023315"/>
    </source>
</evidence>
<keyword evidence="1 4" id="KW-0963">Cytoplasm</keyword>
<dbReference type="OrthoDB" id="9782022at2"/>
<dbReference type="PANTHER" id="PTHR21367">
    <property type="entry name" value="ARGININE-TRNA-PROTEIN TRANSFERASE 1"/>
    <property type="match status" value="1"/>
</dbReference>
<proteinExistence type="inferred from homology"/>
<name>A0A5C8PM77_9HYPH</name>
<dbReference type="InterPro" id="IPR007472">
    <property type="entry name" value="N-end_Aminoacyl_Trfase_C"/>
</dbReference>
<dbReference type="HAMAP" id="MF_00689">
    <property type="entry name" value="Bpt"/>
    <property type="match status" value="1"/>
</dbReference>
<dbReference type="GO" id="GO:0004057">
    <property type="term" value="F:arginyl-tRNA--protein transferase activity"/>
    <property type="evidence" value="ECO:0007669"/>
    <property type="project" value="InterPro"/>
</dbReference>
<dbReference type="Pfam" id="PF04376">
    <property type="entry name" value="ATE_N"/>
    <property type="match status" value="1"/>
</dbReference>
<dbReference type="InterPro" id="IPR016181">
    <property type="entry name" value="Acyl_CoA_acyltransferase"/>
</dbReference>
<sequence length="248" mass="27958">MFIRQTTAPLRFFRTTPALRCPYLPNRFETKLVTELGGPDALDLHDQLTDAGFRRSHHYVYKPLCGTCRACVPVRIPVATFTPSRSQRRTWRANQAVCGAVVPPMATSEQFSLFSRYVAARHGDGDMAEMDFDDYRAMIEESPVDTHLVELREDGRLVAACLTDWLGNGISAVYSFFEARLRRRALGVQIVLWLVEEAKRRGLPYVYLGYWIEGSGKMAYKALYQPLEALGAAGWEPFDPGSAEPCDP</sequence>
<gene>
    <name evidence="4" type="primary">bpt</name>
    <name evidence="7" type="ORF">FHP25_16470</name>
</gene>
<comment type="caution">
    <text evidence="7">The sequence shown here is derived from an EMBL/GenBank/DDBJ whole genome shotgun (WGS) entry which is preliminary data.</text>
</comment>
<evidence type="ECO:0000256" key="4">
    <source>
        <dbReference type="HAMAP-Rule" id="MF_00689"/>
    </source>
</evidence>
<comment type="subcellular location">
    <subcellularLocation>
        <location evidence="4">Cytoplasm</location>
    </subcellularLocation>
</comment>